<dbReference type="PANTHER" id="PTHR40260:SF2">
    <property type="entry name" value="BLR8190 PROTEIN"/>
    <property type="match status" value="1"/>
</dbReference>
<evidence type="ECO:0000259" key="1">
    <source>
        <dbReference type="Pfam" id="PF07110"/>
    </source>
</evidence>
<dbReference type="PANTHER" id="PTHR40260">
    <property type="entry name" value="BLR8190 PROTEIN"/>
    <property type="match status" value="1"/>
</dbReference>
<keyword evidence="3" id="KW-1185">Reference proteome</keyword>
<dbReference type="InterPro" id="IPR011008">
    <property type="entry name" value="Dimeric_a/b-barrel"/>
</dbReference>
<dbReference type="SUPFAM" id="SSF54909">
    <property type="entry name" value="Dimeric alpha+beta barrel"/>
    <property type="match status" value="1"/>
</dbReference>
<sequence>MIKLVITLERKAGSSFEEFKEYYLDEHVPIAEDITNLQKYTVAFALSPDKSEYDAVAELYFDDVAAMREGMDSEAAGAALEDIPNFADPDAGFTMATEELVQVDET</sequence>
<dbReference type="STRING" id="553466.SAMN04487950_0853"/>
<reference evidence="3" key="1">
    <citation type="submission" date="2016-10" db="EMBL/GenBank/DDBJ databases">
        <authorList>
            <person name="Varghese N."/>
            <person name="Submissions S."/>
        </authorList>
    </citation>
    <scope>NUCLEOTIDE SEQUENCE [LARGE SCALE GENOMIC DNA]</scope>
    <source>
        <strain evidence="3">CGMCC 1.7738</strain>
    </source>
</reference>
<dbReference type="Proteomes" id="UP000199607">
    <property type="component" value="Unassembled WGS sequence"/>
</dbReference>
<dbReference type="Gene3D" id="3.30.70.100">
    <property type="match status" value="1"/>
</dbReference>
<gene>
    <name evidence="2" type="ORF">SAMN04487950_0853</name>
</gene>
<name>A0A1I4BYL5_9EURY</name>
<dbReference type="Pfam" id="PF07110">
    <property type="entry name" value="EthD"/>
    <property type="match status" value="1"/>
</dbReference>
<protein>
    <recommendedName>
        <fullName evidence="1">EthD domain-containing protein</fullName>
    </recommendedName>
</protein>
<evidence type="ECO:0000313" key="3">
    <source>
        <dbReference type="Proteomes" id="UP000199607"/>
    </source>
</evidence>
<dbReference type="AlphaFoldDB" id="A0A1I4BYL5"/>
<accession>A0A1I4BYL5</accession>
<dbReference type="NCBIfam" id="TIGR02118">
    <property type="entry name" value="EthD family reductase"/>
    <property type="match status" value="1"/>
</dbReference>
<feature type="domain" description="EthD" evidence="1">
    <location>
        <begin position="12"/>
        <end position="90"/>
    </location>
</feature>
<dbReference type="EMBL" id="FOTC01000001">
    <property type="protein sequence ID" value="SFK73908.1"/>
    <property type="molecule type" value="Genomic_DNA"/>
</dbReference>
<dbReference type="InterPro" id="IPR009799">
    <property type="entry name" value="EthD_dom"/>
</dbReference>
<evidence type="ECO:0000313" key="2">
    <source>
        <dbReference type="EMBL" id="SFK73908.1"/>
    </source>
</evidence>
<dbReference type="RefSeq" id="WP_177197534.1">
    <property type="nucleotide sequence ID" value="NZ_FOTC01000001.1"/>
</dbReference>
<dbReference type="GO" id="GO:0016491">
    <property type="term" value="F:oxidoreductase activity"/>
    <property type="evidence" value="ECO:0007669"/>
    <property type="project" value="InterPro"/>
</dbReference>
<organism evidence="2 3">
    <name type="scientific">Halogranum rubrum</name>
    <dbReference type="NCBI Taxonomy" id="553466"/>
    <lineage>
        <taxon>Archaea</taxon>
        <taxon>Methanobacteriati</taxon>
        <taxon>Methanobacteriota</taxon>
        <taxon>Stenosarchaea group</taxon>
        <taxon>Halobacteria</taxon>
        <taxon>Halobacteriales</taxon>
        <taxon>Haloferacaceae</taxon>
    </lineage>
</organism>
<proteinExistence type="predicted"/>